<sequence length="54" mass="5876">MYRNSLAVHPFAWSDRRPKGALNVQLRELSSPAAAMAYSCVCSLPATSPTFASF</sequence>
<accession>A0A0C9XRA6</accession>
<dbReference type="EMBL" id="KN838572">
    <property type="protein sequence ID" value="KIK04224.1"/>
    <property type="molecule type" value="Genomic_DNA"/>
</dbReference>
<dbReference type="AlphaFoldDB" id="A0A0C9XRA6"/>
<keyword evidence="2" id="KW-1185">Reference proteome</keyword>
<proteinExistence type="predicted"/>
<reference evidence="1 2" key="1">
    <citation type="submission" date="2014-04" db="EMBL/GenBank/DDBJ databases">
        <authorList>
            <consortium name="DOE Joint Genome Institute"/>
            <person name="Kuo A."/>
            <person name="Kohler A."/>
            <person name="Nagy L.G."/>
            <person name="Floudas D."/>
            <person name="Copeland A."/>
            <person name="Barry K.W."/>
            <person name="Cichocki N."/>
            <person name="Veneault-Fourrey C."/>
            <person name="LaButti K."/>
            <person name="Lindquist E.A."/>
            <person name="Lipzen A."/>
            <person name="Lundell T."/>
            <person name="Morin E."/>
            <person name="Murat C."/>
            <person name="Sun H."/>
            <person name="Tunlid A."/>
            <person name="Henrissat B."/>
            <person name="Grigoriev I.V."/>
            <person name="Hibbett D.S."/>
            <person name="Martin F."/>
            <person name="Nordberg H.P."/>
            <person name="Cantor M.N."/>
            <person name="Hua S.X."/>
        </authorList>
    </citation>
    <scope>NUCLEOTIDE SEQUENCE [LARGE SCALE GENOMIC DNA]</scope>
    <source>
        <strain evidence="1 2">LaAM-08-1</strain>
    </source>
</reference>
<evidence type="ECO:0000313" key="1">
    <source>
        <dbReference type="EMBL" id="KIK04224.1"/>
    </source>
</evidence>
<protein>
    <submittedName>
        <fullName evidence="1">Unplaced genomic scaffold K443scaffold_37, whole genome shotgun sequence</fullName>
    </submittedName>
</protein>
<reference evidence="2" key="2">
    <citation type="submission" date="2015-01" db="EMBL/GenBank/DDBJ databases">
        <title>Evolutionary Origins and Diversification of the Mycorrhizal Mutualists.</title>
        <authorList>
            <consortium name="DOE Joint Genome Institute"/>
            <consortium name="Mycorrhizal Genomics Consortium"/>
            <person name="Kohler A."/>
            <person name="Kuo A."/>
            <person name="Nagy L.G."/>
            <person name="Floudas D."/>
            <person name="Copeland A."/>
            <person name="Barry K.W."/>
            <person name="Cichocki N."/>
            <person name="Veneault-Fourrey C."/>
            <person name="LaButti K."/>
            <person name="Lindquist E.A."/>
            <person name="Lipzen A."/>
            <person name="Lundell T."/>
            <person name="Morin E."/>
            <person name="Murat C."/>
            <person name="Riley R."/>
            <person name="Ohm R."/>
            <person name="Sun H."/>
            <person name="Tunlid A."/>
            <person name="Henrissat B."/>
            <person name="Grigoriev I.V."/>
            <person name="Hibbett D.S."/>
            <person name="Martin F."/>
        </authorList>
    </citation>
    <scope>NUCLEOTIDE SEQUENCE [LARGE SCALE GENOMIC DNA]</scope>
    <source>
        <strain evidence="2">LaAM-08-1</strain>
    </source>
</reference>
<gene>
    <name evidence="1" type="ORF">K443DRAFT_676187</name>
</gene>
<evidence type="ECO:0000313" key="2">
    <source>
        <dbReference type="Proteomes" id="UP000054477"/>
    </source>
</evidence>
<name>A0A0C9XRA6_9AGAR</name>
<dbReference type="Proteomes" id="UP000054477">
    <property type="component" value="Unassembled WGS sequence"/>
</dbReference>
<organism evidence="1 2">
    <name type="scientific">Laccaria amethystina LaAM-08-1</name>
    <dbReference type="NCBI Taxonomy" id="1095629"/>
    <lineage>
        <taxon>Eukaryota</taxon>
        <taxon>Fungi</taxon>
        <taxon>Dikarya</taxon>
        <taxon>Basidiomycota</taxon>
        <taxon>Agaricomycotina</taxon>
        <taxon>Agaricomycetes</taxon>
        <taxon>Agaricomycetidae</taxon>
        <taxon>Agaricales</taxon>
        <taxon>Agaricineae</taxon>
        <taxon>Hydnangiaceae</taxon>
        <taxon>Laccaria</taxon>
    </lineage>
</organism>
<dbReference type="HOGENOM" id="CLU_3050685_0_0_1"/>